<feature type="compositionally biased region" description="Polar residues" evidence="1">
    <location>
        <begin position="1"/>
        <end position="23"/>
    </location>
</feature>
<proteinExistence type="predicted"/>
<evidence type="ECO:0000313" key="3">
    <source>
        <dbReference type="WBParaSite" id="nRc.2.0.1.t31213-RA"/>
    </source>
</evidence>
<sequence length="215" mass="24236">MTTTTGKPITRKQTNTTPKSTFVPQITTATPVTTTRKPTSQSSKPNSKTSNMAVQNSLTVFEFHILPVQAPAGKNRRKTNRRPTTTAKPKKTTTSKPSVPMKEEAQLAICISLKNLRLTLFPWGFNLFMPFVQRRRDQEKETKTNYYNQETTCSILQCCSSSINDAKTGCLKSIGTICPRKMFLFWNENCDPTMEANSEERCSCCVGNLHNWLQV</sequence>
<evidence type="ECO:0000313" key="2">
    <source>
        <dbReference type="Proteomes" id="UP000887565"/>
    </source>
</evidence>
<accession>A0A915JZZ2</accession>
<evidence type="ECO:0000256" key="1">
    <source>
        <dbReference type="SAM" id="MobiDB-lite"/>
    </source>
</evidence>
<feature type="compositionally biased region" description="Polar residues" evidence="1">
    <location>
        <begin position="40"/>
        <end position="50"/>
    </location>
</feature>
<protein>
    <submittedName>
        <fullName evidence="3">Uncharacterized protein</fullName>
    </submittedName>
</protein>
<dbReference type="WBParaSite" id="nRc.2.0.1.t31213-RA">
    <property type="protein sequence ID" value="nRc.2.0.1.t31213-RA"/>
    <property type="gene ID" value="nRc.2.0.1.g31213"/>
</dbReference>
<feature type="region of interest" description="Disordered" evidence="1">
    <location>
        <begin position="69"/>
        <end position="99"/>
    </location>
</feature>
<feature type="region of interest" description="Disordered" evidence="1">
    <location>
        <begin position="1"/>
        <end position="50"/>
    </location>
</feature>
<name>A0A915JZZ2_ROMCU</name>
<organism evidence="2 3">
    <name type="scientific">Romanomermis culicivorax</name>
    <name type="common">Nematode worm</name>
    <dbReference type="NCBI Taxonomy" id="13658"/>
    <lineage>
        <taxon>Eukaryota</taxon>
        <taxon>Metazoa</taxon>
        <taxon>Ecdysozoa</taxon>
        <taxon>Nematoda</taxon>
        <taxon>Enoplea</taxon>
        <taxon>Dorylaimia</taxon>
        <taxon>Mermithida</taxon>
        <taxon>Mermithoidea</taxon>
        <taxon>Mermithidae</taxon>
        <taxon>Romanomermis</taxon>
    </lineage>
</organism>
<feature type="compositionally biased region" description="Low complexity" evidence="1">
    <location>
        <begin position="24"/>
        <end position="39"/>
    </location>
</feature>
<keyword evidence="2" id="KW-1185">Reference proteome</keyword>
<dbReference type="AlphaFoldDB" id="A0A915JZZ2"/>
<reference evidence="3" key="1">
    <citation type="submission" date="2022-11" db="UniProtKB">
        <authorList>
            <consortium name="WormBaseParasite"/>
        </authorList>
    </citation>
    <scope>IDENTIFICATION</scope>
</reference>
<dbReference type="Proteomes" id="UP000887565">
    <property type="component" value="Unplaced"/>
</dbReference>